<reference evidence="3 4" key="1">
    <citation type="submission" date="2023-12" db="EMBL/GenBank/DDBJ databases">
        <title>Baltic Sea Cyanobacteria.</title>
        <authorList>
            <person name="Delbaje E."/>
            <person name="Fewer D.P."/>
            <person name="Shishido T.K."/>
        </authorList>
    </citation>
    <scope>NUCLEOTIDE SEQUENCE [LARGE SCALE GENOMIC DNA]</scope>
    <source>
        <strain evidence="3 4">UHCC-0300</strain>
    </source>
</reference>
<name>A0ABU5UA31_9CYAN</name>
<protein>
    <submittedName>
        <fullName evidence="3">Type II toxin-antitoxin system mRNA interferase toxin, RelE/StbE family</fullName>
    </submittedName>
</protein>
<sequence>MMMEVVWSSGFKRSFRKIIKKKPTLKNQIVKALRLLADDPFTPSLKSHKLTGNLAGLWSCSVAYDCRIIFNLSEDKQLLEMVILLIGLTHNLRFLGVLGGLAVCASRTLRER</sequence>
<gene>
    <name evidence="3" type="ORF">VB620_03335</name>
</gene>
<dbReference type="SUPFAM" id="SSF143011">
    <property type="entry name" value="RelE-like"/>
    <property type="match status" value="1"/>
</dbReference>
<keyword evidence="2" id="KW-0472">Membrane</keyword>
<keyword evidence="4" id="KW-1185">Reference proteome</keyword>
<dbReference type="InterPro" id="IPR004386">
    <property type="entry name" value="Toxin_YafQ-like"/>
</dbReference>
<dbReference type="InterPro" id="IPR035093">
    <property type="entry name" value="RelE/ParE_toxin_dom_sf"/>
</dbReference>
<proteinExistence type="predicted"/>
<evidence type="ECO:0000313" key="4">
    <source>
        <dbReference type="Proteomes" id="UP001302120"/>
    </source>
</evidence>
<keyword evidence="2" id="KW-0812">Transmembrane</keyword>
<dbReference type="RefSeq" id="WP_323194714.1">
    <property type="nucleotide sequence ID" value="NZ_JAYGHG010000003.1"/>
</dbReference>
<dbReference type="Gene3D" id="3.30.2310.20">
    <property type="entry name" value="RelE-like"/>
    <property type="match status" value="1"/>
</dbReference>
<accession>A0ABU5UA31</accession>
<dbReference type="Proteomes" id="UP001302120">
    <property type="component" value="Unassembled WGS sequence"/>
</dbReference>
<comment type="caution">
    <text evidence="3">The sequence shown here is derived from an EMBL/GenBank/DDBJ whole genome shotgun (WGS) entry which is preliminary data.</text>
</comment>
<evidence type="ECO:0000256" key="1">
    <source>
        <dbReference type="ARBA" id="ARBA00022649"/>
    </source>
</evidence>
<dbReference type="Pfam" id="PF15738">
    <property type="entry name" value="YafQ_toxin"/>
    <property type="match status" value="1"/>
</dbReference>
<dbReference type="EMBL" id="JAYGHG010000003">
    <property type="protein sequence ID" value="MEA5580372.1"/>
    <property type="molecule type" value="Genomic_DNA"/>
</dbReference>
<evidence type="ECO:0000256" key="2">
    <source>
        <dbReference type="SAM" id="Phobius"/>
    </source>
</evidence>
<dbReference type="InterPro" id="IPR007712">
    <property type="entry name" value="RelE/ParE_toxin"/>
</dbReference>
<dbReference type="NCBIfam" id="TIGR02385">
    <property type="entry name" value="RelE_StbE"/>
    <property type="match status" value="1"/>
</dbReference>
<keyword evidence="1" id="KW-1277">Toxin-antitoxin system</keyword>
<keyword evidence="2" id="KW-1133">Transmembrane helix</keyword>
<feature type="transmembrane region" description="Helical" evidence="2">
    <location>
        <begin position="81"/>
        <end position="105"/>
    </location>
</feature>
<organism evidence="3 4">
    <name type="scientific">Nodularia harveyana UHCC-0300</name>
    <dbReference type="NCBI Taxonomy" id="2974287"/>
    <lineage>
        <taxon>Bacteria</taxon>
        <taxon>Bacillati</taxon>
        <taxon>Cyanobacteriota</taxon>
        <taxon>Cyanophyceae</taxon>
        <taxon>Nostocales</taxon>
        <taxon>Nodulariaceae</taxon>
        <taxon>Nodularia</taxon>
    </lineage>
</organism>
<evidence type="ECO:0000313" key="3">
    <source>
        <dbReference type="EMBL" id="MEA5580372.1"/>
    </source>
</evidence>